<evidence type="ECO:0000259" key="13">
    <source>
        <dbReference type="PROSITE" id="PS51198"/>
    </source>
</evidence>
<keyword evidence="4 12" id="KW-0347">Helicase</keyword>
<dbReference type="CDD" id="cd17932">
    <property type="entry name" value="DEXQc_UvrD"/>
    <property type="match status" value="1"/>
</dbReference>
<evidence type="ECO:0000256" key="8">
    <source>
        <dbReference type="ARBA" id="ARBA00034617"/>
    </source>
</evidence>
<sequence>MRLTAEQQAVVGHPGGHARVAAVAGAGKTTTLVARVLHLLASGVPPRRMLVLMFNRAAREDFTAKLVAQAPAGTPLPDVRTFHSLGHRLTQSLTRWGALAPRQLLAADWQRERLLRQAVQQTLAGDQSRLEDALEPDRLETFGHFCELVKAELADPGELHERLDYGADTGHFVETFDTVETLLADHQQMTYADLLYRPLKALEREPALKARVQGFLDEVIIDEYQDINAAQQRLLALLAGETAAVMAVGDANQCIYEWRGARPDTMLDDFTATFGEARDYPLSTTFRHGHALALAANHAIAANRRRPDQLCLAIPDNPITTLQVAQGGQRLAEALAGWQRQGRMLSESCVLVRSWALSVSVQLTLLRAGIPFRLSRDDRFVFCLPLVQALAGYLMLARQPDLLKDPGHLELLLAQPTPFVARERLGALAQRLAETQSWPDRQDPLLQSLKPLQRRNLKRRWELLCELPRLKAWPPAKLLTHVVERLDAEKVLKRAAARREKGEEDVRLLDVLIEQAGELAHDPDAFIALLREPVESREDGVLITTVHGAKGLEWPLVALWGTNEEDFPHYSRENPLSDERLEEERRLFYVAITRARERLLMLHDGGEHRPSRFIAETAWQDCQRLAEALHEGSAYGTTHGTPHGTTRNAGHGECVAEPPVPAPLEVEQPALAERYLAAQGRSIPVTIRTDAAPGHGGSVGEPGAGFLFSVGQRLRHAVFGEGEVDLVEGDPRDPVIEVRFAQAGKRRLIANRAPIEPLSAAPVTE</sequence>
<organism evidence="15 16">
    <name type="scientific">Onishia taeanensis</name>
    <dbReference type="NCBI Taxonomy" id="284577"/>
    <lineage>
        <taxon>Bacteria</taxon>
        <taxon>Pseudomonadati</taxon>
        <taxon>Pseudomonadota</taxon>
        <taxon>Gammaproteobacteria</taxon>
        <taxon>Oceanospirillales</taxon>
        <taxon>Halomonadaceae</taxon>
        <taxon>Onishia</taxon>
    </lineage>
</organism>
<dbReference type="InterPro" id="IPR014017">
    <property type="entry name" value="DNA_helicase_UvrD-like_C"/>
</dbReference>
<dbReference type="GO" id="GO:0005524">
    <property type="term" value="F:ATP binding"/>
    <property type="evidence" value="ECO:0007669"/>
    <property type="project" value="UniProtKB-UniRule"/>
</dbReference>
<evidence type="ECO:0000256" key="2">
    <source>
        <dbReference type="ARBA" id="ARBA00022741"/>
    </source>
</evidence>
<dbReference type="PROSITE" id="PS51217">
    <property type="entry name" value="UVRD_HELICASE_CTER"/>
    <property type="match status" value="1"/>
</dbReference>
<dbReference type="AlphaFoldDB" id="A0A1G7R4Y4"/>
<dbReference type="STRING" id="284577.SAMN05216571_10438"/>
<proteinExistence type="inferred from homology"/>
<keyword evidence="16" id="KW-1185">Reference proteome</keyword>
<dbReference type="Gene3D" id="3.40.50.300">
    <property type="entry name" value="P-loop containing nucleotide triphosphate hydrolases"/>
    <property type="match status" value="2"/>
</dbReference>
<dbReference type="InterPro" id="IPR014016">
    <property type="entry name" value="UvrD-like_ATP-bd"/>
</dbReference>
<dbReference type="PROSITE" id="PS51198">
    <property type="entry name" value="UVRD_HELICASE_ATP_BIND"/>
    <property type="match status" value="1"/>
</dbReference>
<dbReference type="InterPro" id="IPR013986">
    <property type="entry name" value="DExx_box_DNA_helicase_dom_sf"/>
</dbReference>
<evidence type="ECO:0000313" key="15">
    <source>
        <dbReference type="EMBL" id="SDG05765.1"/>
    </source>
</evidence>
<comment type="catalytic activity">
    <reaction evidence="8">
        <text>Couples ATP hydrolysis with the unwinding of duplex DNA by translocating in the 3'-5' direction.</text>
        <dbReference type="EC" id="5.6.2.4"/>
    </reaction>
</comment>
<evidence type="ECO:0000313" key="16">
    <source>
        <dbReference type="Proteomes" id="UP000198641"/>
    </source>
</evidence>
<dbReference type="Gene3D" id="1.10.486.10">
    <property type="entry name" value="PCRA, domain 4"/>
    <property type="match status" value="1"/>
</dbReference>
<dbReference type="Proteomes" id="UP000198641">
    <property type="component" value="Unassembled WGS sequence"/>
</dbReference>
<feature type="binding site" evidence="12">
    <location>
        <begin position="22"/>
        <end position="29"/>
    </location>
    <ligand>
        <name>ATP</name>
        <dbReference type="ChEBI" id="CHEBI:30616"/>
    </ligand>
</feature>
<evidence type="ECO:0000256" key="12">
    <source>
        <dbReference type="PROSITE-ProRule" id="PRU00560"/>
    </source>
</evidence>
<dbReference type="RefSeq" id="WP_092524545.1">
    <property type="nucleotide sequence ID" value="NZ_FNCI01000004.1"/>
</dbReference>
<dbReference type="PANTHER" id="PTHR11070:SF2">
    <property type="entry name" value="ATP-DEPENDENT DNA HELICASE SRS2"/>
    <property type="match status" value="1"/>
</dbReference>
<dbReference type="InterPro" id="IPR000212">
    <property type="entry name" value="DNA_helicase_UvrD/REP"/>
</dbReference>
<dbReference type="GO" id="GO:0043138">
    <property type="term" value="F:3'-5' DNA helicase activity"/>
    <property type="evidence" value="ECO:0007669"/>
    <property type="project" value="UniProtKB-EC"/>
</dbReference>
<dbReference type="PANTHER" id="PTHR11070">
    <property type="entry name" value="UVRD / RECB / PCRA DNA HELICASE FAMILY MEMBER"/>
    <property type="match status" value="1"/>
</dbReference>
<dbReference type="GO" id="GO:0016887">
    <property type="term" value="F:ATP hydrolysis activity"/>
    <property type="evidence" value="ECO:0007669"/>
    <property type="project" value="RHEA"/>
</dbReference>
<evidence type="ECO:0000256" key="3">
    <source>
        <dbReference type="ARBA" id="ARBA00022801"/>
    </source>
</evidence>
<dbReference type="Pfam" id="PF21196">
    <property type="entry name" value="PcrA_UvrD_tudor"/>
    <property type="match status" value="1"/>
</dbReference>
<evidence type="ECO:0000256" key="10">
    <source>
        <dbReference type="ARBA" id="ARBA00034923"/>
    </source>
</evidence>
<dbReference type="EMBL" id="FNCI01000004">
    <property type="protein sequence ID" value="SDG05765.1"/>
    <property type="molecule type" value="Genomic_DNA"/>
</dbReference>
<keyword evidence="5 12" id="KW-0067">ATP-binding</keyword>
<dbReference type="EC" id="5.6.2.4" evidence="9"/>
<keyword evidence="3 12" id="KW-0378">Hydrolase</keyword>
<evidence type="ECO:0000256" key="4">
    <source>
        <dbReference type="ARBA" id="ARBA00022806"/>
    </source>
</evidence>
<comment type="catalytic activity">
    <reaction evidence="11">
        <text>ATP + H2O = ADP + phosphate + H(+)</text>
        <dbReference type="Rhea" id="RHEA:13065"/>
        <dbReference type="ChEBI" id="CHEBI:15377"/>
        <dbReference type="ChEBI" id="CHEBI:15378"/>
        <dbReference type="ChEBI" id="CHEBI:30616"/>
        <dbReference type="ChEBI" id="CHEBI:43474"/>
        <dbReference type="ChEBI" id="CHEBI:456216"/>
        <dbReference type="EC" id="5.6.2.4"/>
    </reaction>
</comment>
<name>A0A1G7R4Y4_9GAMM</name>
<accession>A0A1G7R4Y4</accession>
<dbReference type="SUPFAM" id="SSF52540">
    <property type="entry name" value="P-loop containing nucleoside triphosphate hydrolases"/>
    <property type="match status" value="1"/>
</dbReference>
<evidence type="ECO:0000256" key="1">
    <source>
        <dbReference type="ARBA" id="ARBA00009922"/>
    </source>
</evidence>
<evidence type="ECO:0000256" key="7">
    <source>
        <dbReference type="ARBA" id="ARBA00023235"/>
    </source>
</evidence>
<dbReference type="Pfam" id="PF00580">
    <property type="entry name" value="UvrD-helicase"/>
    <property type="match status" value="1"/>
</dbReference>
<dbReference type="InterPro" id="IPR027417">
    <property type="entry name" value="P-loop_NTPase"/>
</dbReference>
<dbReference type="OrthoDB" id="9806690at2"/>
<evidence type="ECO:0000256" key="11">
    <source>
        <dbReference type="ARBA" id="ARBA00048988"/>
    </source>
</evidence>
<dbReference type="Pfam" id="PF13361">
    <property type="entry name" value="UvrD_C"/>
    <property type="match status" value="1"/>
</dbReference>
<feature type="domain" description="UvrD-like helicase C-terminal" evidence="14">
    <location>
        <begin position="290"/>
        <end position="551"/>
    </location>
</feature>
<feature type="domain" description="UvrD-like helicase ATP-binding" evidence="13">
    <location>
        <begin position="1"/>
        <end position="289"/>
    </location>
</feature>
<dbReference type="GO" id="GO:0003677">
    <property type="term" value="F:DNA binding"/>
    <property type="evidence" value="ECO:0007669"/>
    <property type="project" value="UniProtKB-KW"/>
</dbReference>
<gene>
    <name evidence="15" type="ORF">SAMN05216571_10438</name>
</gene>
<keyword evidence="2 12" id="KW-0547">Nucleotide-binding</keyword>
<comment type="similarity">
    <text evidence="1">Belongs to the helicase family. UvrD subfamily.</text>
</comment>
<dbReference type="GO" id="GO:0000725">
    <property type="term" value="P:recombinational repair"/>
    <property type="evidence" value="ECO:0007669"/>
    <property type="project" value="TreeGrafter"/>
</dbReference>
<keyword evidence="7" id="KW-0413">Isomerase</keyword>
<protein>
    <recommendedName>
        <fullName evidence="9">DNA 3'-5' helicase</fullName>
        <ecNumber evidence="9">5.6.2.4</ecNumber>
    </recommendedName>
    <alternativeName>
        <fullName evidence="10">DNA 3'-5' helicase II</fullName>
    </alternativeName>
</protein>
<dbReference type="Gene3D" id="1.10.10.160">
    <property type="match status" value="1"/>
</dbReference>
<reference evidence="15 16" key="1">
    <citation type="submission" date="2016-10" db="EMBL/GenBank/DDBJ databases">
        <authorList>
            <person name="de Groot N.N."/>
        </authorList>
    </citation>
    <scope>NUCLEOTIDE SEQUENCE [LARGE SCALE GENOMIC DNA]</scope>
    <source>
        <strain evidence="15 16">BH539</strain>
    </source>
</reference>
<evidence type="ECO:0000256" key="5">
    <source>
        <dbReference type="ARBA" id="ARBA00022840"/>
    </source>
</evidence>
<evidence type="ECO:0000259" key="14">
    <source>
        <dbReference type="PROSITE" id="PS51217"/>
    </source>
</evidence>
<keyword evidence="6" id="KW-0238">DNA-binding</keyword>
<evidence type="ECO:0000256" key="6">
    <source>
        <dbReference type="ARBA" id="ARBA00023125"/>
    </source>
</evidence>
<evidence type="ECO:0000256" key="9">
    <source>
        <dbReference type="ARBA" id="ARBA00034808"/>
    </source>
</evidence>